<dbReference type="EMBL" id="JARBHB010000015">
    <property type="protein sequence ID" value="KAJ8867488.1"/>
    <property type="molecule type" value="Genomic_DNA"/>
</dbReference>
<reference evidence="2 3" key="1">
    <citation type="submission" date="2023-02" db="EMBL/GenBank/DDBJ databases">
        <title>LHISI_Scaffold_Assembly.</title>
        <authorList>
            <person name="Stuart O.P."/>
            <person name="Cleave R."/>
            <person name="Magrath M.J.L."/>
            <person name="Mikheyev A.S."/>
        </authorList>
    </citation>
    <scope>NUCLEOTIDE SEQUENCE [LARGE SCALE GENOMIC DNA]</scope>
    <source>
        <strain evidence="2">Daus_M_001</strain>
        <tissue evidence="2">Leg muscle</tissue>
    </source>
</reference>
<name>A0ABQ9G4U0_9NEOP</name>
<gene>
    <name evidence="2" type="ORF">PR048_031290</name>
</gene>
<keyword evidence="3" id="KW-1185">Reference proteome</keyword>
<feature type="region of interest" description="Disordered" evidence="1">
    <location>
        <begin position="131"/>
        <end position="161"/>
    </location>
</feature>
<feature type="compositionally biased region" description="Basic and acidic residues" evidence="1">
    <location>
        <begin position="132"/>
        <end position="142"/>
    </location>
</feature>
<protein>
    <submittedName>
        <fullName evidence="2">Uncharacterized protein</fullName>
    </submittedName>
</protein>
<accession>A0ABQ9G4U0</accession>
<dbReference type="Proteomes" id="UP001159363">
    <property type="component" value="Chromosome 14"/>
</dbReference>
<organism evidence="2 3">
    <name type="scientific">Dryococelus australis</name>
    <dbReference type="NCBI Taxonomy" id="614101"/>
    <lineage>
        <taxon>Eukaryota</taxon>
        <taxon>Metazoa</taxon>
        <taxon>Ecdysozoa</taxon>
        <taxon>Arthropoda</taxon>
        <taxon>Hexapoda</taxon>
        <taxon>Insecta</taxon>
        <taxon>Pterygota</taxon>
        <taxon>Neoptera</taxon>
        <taxon>Polyneoptera</taxon>
        <taxon>Phasmatodea</taxon>
        <taxon>Verophasmatodea</taxon>
        <taxon>Anareolatae</taxon>
        <taxon>Phasmatidae</taxon>
        <taxon>Eurycanthinae</taxon>
        <taxon>Dryococelus</taxon>
    </lineage>
</organism>
<evidence type="ECO:0000256" key="1">
    <source>
        <dbReference type="SAM" id="MobiDB-lite"/>
    </source>
</evidence>
<sequence length="259" mass="29169">MSLAIDDSPKQLLLKEWAFRNYSRGLYWIAALNVEVLRAEEGEVSLVCSSAGIQGRGERKIPPPLSPKKKNLPTSGIVRCYHHMRRSSDPAGIRARIALVGGEGSSMTTPRPTKCYMMRGGGEQRAISFPGRRSETVLRSDQARSPPTKANRVQSPARLPDLRKWESPAPSFLRRFMFTRRRNTLKVKAELKHGVRNFGSRVTAVAIAKGRLSPDSLDTKRVGDREELANTRVEMRWSAIVLKPHPDSYVQLRIFYQMG</sequence>
<comment type="caution">
    <text evidence="2">The sequence shown here is derived from an EMBL/GenBank/DDBJ whole genome shotgun (WGS) entry which is preliminary data.</text>
</comment>
<evidence type="ECO:0000313" key="3">
    <source>
        <dbReference type="Proteomes" id="UP001159363"/>
    </source>
</evidence>
<proteinExistence type="predicted"/>
<evidence type="ECO:0000313" key="2">
    <source>
        <dbReference type="EMBL" id="KAJ8867488.1"/>
    </source>
</evidence>